<dbReference type="AlphaFoldDB" id="A0A239IV16"/>
<dbReference type="PANTHER" id="PTHR35789:SF1">
    <property type="entry name" value="SPORE GERMINATION PROTEIN B3"/>
    <property type="match status" value="1"/>
</dbReference>
<accession>A0A239IV16</accession>
<evidence type="ECO:0000259" key="10">
    <source>
        <dbReference type="Pfam" id="PF25198"/>
    </source>
</evidence>
<comment type="subcellular location">
    <subcellularLocation>
        <location evidence="1">Membrane</location>
        <topology evidence="1">Lipid-anchor</topology>
    </subcellularLocation>
</comment>
<dbReference type="EMBL" id="FZOJ01000030">
    <property type="protein sequence ID" value="SNS96873.1"/>
    <property type="molecule type" value="Genomic_DNA"/>
</dbReference>
<evidence type="ECO:0000256" key="6">
    <source>
        <dbReference type="ARBA" id="ARBA00023139"/>
    </source>
</evidence>
<comment type="similarity">
    <text evidence="2">Belongs to the GerABKC lipoprotein family.</text>
</comment>
<dbReference type="PANTHER" id="PTHR35789">
    <property type="entry name" value="SPORE GERMINATION PROTEIN B3"/>
    <property type="match status" value="1"/>
</dbReference>
<name>A0A239IV16_9FIRM</name>
<evidence type="ECO:0000256" key="7">
    <source>
        <dbReference type="ARBA" id="ARBA00023288"/>
    </source>
</evidence>
<feature type="region of interest" description="Disordered" evidence="8">
    <location>
        <begin position="196"/>
        <end position="226"/>
    </location>
</feature>
<feature type="domain" description="Spore germination protein N-terminal" evidence="10">
    <location>
        <begin position="23"/>
        <end position="193"/>
    </location>
</feature>
<dbReference type="NCBIfam" id="TIGR02887">
    <property type="entry name" value="spore_ger_x_C"/>
    <property type="match status" value="1"/>
</dbReference>
<dbReference type="InterPro" id="IPR046953">
    <property type="entry name" value="Spore_GerAC-like_C"/>
</dbReference>
<dbReference type="InterPro" id="IPR038501">
    <property type="entry name" value="Spore_GerAC_C_sf"/>
</dbReference>
<evidence type="ECO:0000259" key="9">
    <source>
        <dbReference type="Pfam" id="PF05504"/>
    </source>
</evidence>
<dbReference type="GO" id="GO:0009847">
    <property type="term" value="P:spore germination"/>
    <property type="evidence" value="ECO:0007669"/>
    <property type="project" value="InterPro"/>
</dbReference>
<sequence>MIKRVELVLIILILCGLITGCYDRKELDDMAYVVGIGLDKGEANFLRITLQVAVPMQIAEGGDPEDTYFIETIEAPNLYEGLNIFNAFLSKQVNLSHVKVIVFSKALAKEGLQVYMNEIMEGREFRPSVHMVVARDSAEEYLKEIQPMLDTNPAKYHELIHKSYLYTGFSADTRLHNFYIETNSEYIEAVVPLSGVKQNNNNNDSEEPTSEENLEAEEPSEEEAEVDGELIGLAVFKGTKMVGELNGEETTYHLITKGDLGHSYLSIPDPLAKDKLILLKISQDRKPEYQLLLYNNKPVVNINVILEAHLFAVESNVPYDNIKNLEVLEKEAEDYVKREILKYLHHTREMEVDINGFGGMLKKNFTTWMEWEKFNWLEKYKESDFDVDVTVKVKSSGAIIQSIPGNYREERKEEQL</sequence>
<dbReference type="InterPro" id="IPR057336">
    <property type="entry name" value="GerAC_N"/>
</dbReference>
<feature type="domain" description="Spore germination GerAC-like C-terminal" evidence="9">
    <location>
        <begin position="232"/>
        <end position="397"/>
    </location>
</feature>
<evidence type="ECO:0000313" key="12">
    <source>
        <dbReference type="Proteomes" id="UP000198304"/>
    </source>
</evidence>
<dbReference type="GO" id="GO:0016020">
    <property type="term" value="C:membrane"/>
    <property type="evidence" value="ECO:0007669"/>
    <property type="project" value="UniProtKB-SubCell"/>
</dbReference>
<evidence type="ECO:0000256" key="5">
    <source>
        <dbReference type="ARBA" id="ARBA00023136"/>
    </source>
</evidence>
<evidence type="ECO:0000313" key="11">
    <source>
        <dbReference type="EMBL" id="SNS96873.1"/>
    </source>
</evidence>
<dbReference type="Pfam" id="PF25198">
    <property type="entry name" value="Spore_GerAC_N"/>
    <property type="match status" value="1"/>
</dbReference>
<keyword evidence="4" id="KW-0732">Signal</keyword>
<protein>
    <submittedName>
        <fullName evidence="11">Spore germination protein KC</fullName>
    </submittedName>
</protein>
<evidence type="ECO:0000256" key="8">
    <source>
        <dbReference type="SAM" id="MobiDB-lite"/>
    </source>
</evidence>
<proteinExistence type="inferred from homology"/>
<dbReference type="RefSeq" id="WP_176431511.1">
    <property type="nucleotide sequence ID" value="NZ_FZOJ01000030.1"/>
</dbReference>
<feature type="compositionally biased region" description="Acidic residues" evidence="8">
    <location>
        <begin position="204"/>
        <end position="226"/>
    </location>
</feature>
<keyword evidence="5" id="KW-0472">Membrane</keyword>
<evidence type="ECO:0000256" key="4">
    <source>
        <dbReference type="ARBA" id="ARBA00022729"/>
    </source>
</evidence>
<evidence type="ECO:0000256" key="3">
    <source>
        <dbReference type="ARBA" id="ARBA00022544"/>
    </source>
</evidence>
<dbReference type="Proteomes" id="UP000198304">
    <property type="component" value="Unassembled WGS sequence"/>
</dbReference>
<keyword evidence="7" id="KW-0449">Lipoprotein</keyword>
<dbReference type="InterPro" id="IPR008844">
    <property type="entry name" value="Spore_GerAC-like"/>
</dbReference>
<keyword evidence="12" id="KW-1185">Reference proteome</keyword>
<organism evidence="11 12">
    <name type="scientific">Anaerovirgula multivorans</name>
    <dbReference type="NCBI Taxonomy" id="312168"/>
    <lineage>
        <taxon>Bacteria</taxon>
        <taxon>Bacillati</taxon>
        <taxon>Bacillota</taxon>
        <taxon>Clostridia</taxon>
        <taxon>Peptostreptococcales</taxon>
        <taxon>Natronincolaceae</taxon>
        <taxon>Anaerovirgula</taxon>
    </lineage>
</organism>
<gene>
    <name evidence="11" type="ORF">SAMN05446037_103044</name>
</gene>
<evidence type="ECO:0000256" key="2">
    <source>
        <dbReference type="ARBA" id="ARBA00007886"/>
    </source>
</evidence>
<dbReference type="Pfam" id="PF05504">
    <property type="entry name" value="Spore_GerAC"/>
    <property type="match status" value="1"/>
</dbReference>
<dbReference type="Gene3D" id="3.30.300.210">
    <property type="entry name" value="Nutrient germinant receptor protein C, domain 3"/>
    <property type="match status" value="1"/>
</dbReference>
<evidence type="ECO:0000256" key="1">
    <source>
        <dbReference type="ARBA" id="ARBA00004635"/>
    </source>
</evidence>
<keyword evidence="6" id="KW-0564">Palmitate</keyword>
<reference evidence="11 12" key="1">
    <citation type="submission" date="2017-06" db="EMBL/GenBank/DDBJ databases">
        <authorList>
            <person name="Kim H.J."/>
            <person name="Triplett B.A."/>
        </authorList>
    </citation>
    <scope>NUCLEOTIDE SEQUENCE [LARGE SCALE GENOMIC DNA]</scope>
    <source>
        <strain evidence="11 12">SCA</strain>
    </source>
</reference>
<dbReference type="PROSITE" id="PS51257">
    <property type="entry name" value="PROKAR_LIPOPROTEIN"/>
    <property type="match status" value="1"/>
</dbReference>
<keyword evidence="3" id="KW-0309">Germination</keyword>